<keyword evidence="4 5" id="KW-0808">Transferase</keyword>
<dbReference type="FunFam" id="1.10.230.10:FF:000002">
    <property type="entry name" value="Citrate synthase"/>
    <property type="match status" value="1"/>
</dbReference>
<feature type="region of interest" description="Disordered" evidence="6">
    <location>
        <begin position="483"/>
        <end position="510"/>
    </location>
</feature>
<dbReference type="FunFam" id="1.10.580.10:FF:000005">
    <property type="entry name" value="Citrate synthase"/>
    <property type="match status" value="1"/>
</dbReference>
<dbReference type="AlphaFoldDB" id="A0AAW2YIJ0"/>
<feature type="compositionally biased region" description="Polar residues" evidence="6">
    <location>
        <begin position="501"/>
        <end position="510"/>
    </location>
</feature>
<dbReference type="EMBL" id="JAOPGA020000101">
    <property type="protein sequence ID" value="KAL0476809.1"/>
    <property type="molecule type" value="Genomic_DNA"/>
</dbReference>
<feature type="compositionally biased region" description="Basic and acidic residues" evidence="6">
    <location>
        <begin position="490"/>
        <end position="500"/>
    </location>
</feature>
<dbReference type="NCBIfam" id="TIGR01798">
    <property type="entry name" value="cit_synth_I"/>
    <property type="match status" value="1"/>
</dbReference>
<dbReference type="Gene3D" id="1.10.580.10">
    <property type="entry name" value="Citrate Synthase, domain 1"/>
    <property type="match status" value="1"/>
</dbReference>
<dbReference type="PANTHER" id="PTHR42871:SF1">
    <property type="entry name" value="CITRATE SYNTHASE"/>
    <property type="match status" value="1"/>
</dbReference>
<comment type="similarity">
    <text evidence="2 5">Belongs to the citrate synthase family.</text>
</comment>
<evidence type="ECO:0000256" key="3">
    <source>
        <dbReference type="ARBA" id="ARBA00022532"/>
    </source>
</evidence>
<evidence type="ECO:0000256" key="1">
    <source>
        <dbReference type="ARBA" id="ARBA00004751"/>
    </source>
</evidence>
<gene>
    <name evidence="7" type="ORF">AKO1_005990</name>
</gene>
<dbReference type="PROSITE" id="PS00480">
    <property type="entry name" value="CITRATE_SYNTHASE"/>
    <property type="match status" value="1"/>
</dbReference>
<dbReference type="GO" id="GO:0005737">
    <property type="term" value="C:cytoplasm"/>
    <property type="evidence" value="ECO:0007669"/>
    <property type="project" value="InterPro"/>
</dbReference>
<dbReference type="NCBIfam" id="NF004126">
    <property type="entry name" value="PRK05614.1"/>
    <property type="match status" value="1"/>
</dbReference>
<dbReference type="Gene3D" id="1.10.230.10">
    <property type="entry name" value="Cytochrome P450-Terp, domain 2"/>
    <property type="match status" value="1"/>
</dbReference>
<comment type="caution">
    <text evidence="7">The sequence shown here is derived from an EMBL/GenBank/DDBJ whole genome shotgun (WGS) entry which is preliminary data.</text>
</comment>
<dbReference type="GO" id="GO:0006099">
    <property type="term" value="P:tricarboxylic acid cycle"/>
    <property type="evidence" value="ECO:0007669"/>
    <property type="project" value="UniProtKB-KW"/>
</dbReference>
<evidence type="ECO:0000256" key="4">
    <source>
        <dbReference type="ARBA" id="ARBA00022679"/>
    </source>
</evidence>
<sequence>MSQERLSVLYKHINPEVEQSRDAQIQCNSTFATHNKKDKKLLDVKSKKRTLKVTDSESGKTIEIPVEYGAINATDLGKLGVRSLDPGYMNTAVCKSEVCFIDGDEGILRYRGYNIEELAEKSTFLEVSYLLINGELPSKKQNVEWSDRVMKHTYLHENLNQLLKQFRYDAHPMGMVISTLAALSTFYPYANPSLSGENLYKSEQARNKQIFRIIGKLPTIAACAYRNRIGKPYNNPQSSLGYTENFLYMLDKLSENDYKPNPVLARALDKLFIIHADHELNCSTAAMRHLGSTKVDPYTAMAGAAGALYGPLHGGACEAVLHMLEDIGSLENVPNFIQQVKNKSKKLMGFGHRVYKSYDPRAKIARKIADEVFAAVGKEPMIEIAIELERIALSDPYFIERKLYPNVDFYTGLVYRSMGFPTDMFPVLFCIPRAAGWLAHWVELLDDPATHIYRPRQVYLGYDERQYVELQNRTEYETRELDSYVSPMSRRRETNPDKQSKMTQASNKQY</sequence>
<dbReference type="Pfam" id="PF00285">
    <property type="entry name" value="Citrate_synt"/>
    <property type="match status" value="1"/>
</dbReference>
<dbReference type="Proteomes" id="UP001431209">
    <property type="component" value="Unassembled WGS sequence"/>
</dbReference>
<keyword evidence="3" id="KW-0816">Tricarboxylic acid cycle</keyword>
<evidence type="ECO:0000256" key="2">
    <source>
        <dbReference type="ARBA" id="ARBA00010566"/>
    </source>
</evidence>
<evidence type="ECO:0000313" key="7">
    <source>
        <dbReference type="EMBL" id="KAL0476809.1"/>
    </source>
</evidence>
<accession>A0AAW2YIJ0</accession>
<dbReference type="PANTHER" id="PTHR42871">
    <property type="entry name" value="CITRATE SYNTHASE"/>
    <property type="match status" value="1"/>
</dbReference>
<evidence type="ECO:0000256" key="5">
    <source>
        <dbReference type="RuleBase" id="RU000441"/>
    </source>
</evidence>
<protein>
    <recommendedName>
        <fullName evidence="5">Citrate synthase</fullName>
    </recommendedName>
</protein>
<keyword evidence="8" id="KW-1185">Reference proteome</keyword>
<dbReference type="InterPro" id="IPR010953">
    <property type="entry name" value="Citrate_synthase_typ-I"/>
</dbReference>
<proteinExistence type="inferred from homology"/>
<dbReference type="PRINTS" id="PR00143">
    <property type="entry name" value="CITRTSNTHASE"/>
</dbReference>
<dbReference type="GO" id="GO:0032787">
    <property type="term" value="P:monocarboxylic acid metabolic process"/>
    <property type="evidence" value="ECO:0007669"/>
    <property type="project" value="UniProtKB-ARBA"/>
</dbReference>
<dbReference type="InterPro" id="IPR016143">
    <property type="entry name" value="Citrate_synth-like_sm_a-sub"/>
</dbReference>
<dbReference type="InterPro" id="IPR016142">
    <property type="entry name" value="Citrate_synth-like_lrg_a-sub"/>
</dbReference>
<evidence type="ECO:0000256" key="6">
    <source>
        <dbReference type="SAM" id="MobiDB-lite"/>
    </source>
</evidence>
<evidence type="ECO:0000313" key="8">
    <source>
        <dbReference type="Proteomes" id="UP001431209"/>
    </source>
</evidence>
<organism evidence="7 8">
    <name type="scientific">Acrasis kona</name>
    <dbReference type="NCBI Taxonomy" id="1008807"/>
    <lineage>
        <taxon>Eukaryota</taxon>
        <taxon>Discoba</taxon>
        <taxon>Heterolobosea</taxon>
        <taxon>Tetramitia</taxon>
        <taxon>Eutetramitia</taxon>
        <taxon>Acrasidae</taxon>
        <taxon>Acrasis</taxon>
    </lineage>
</organism>
<reference evidence="7 8" key="1">
    <citation type="submission" date="2024-03" db="EMBL/GenBank/DDBJ databases">
        <title>The Acrasis kona genome and developmental transcriptomes reveal deep origins of eukaryotic multicellular pathways.</title>
        <authorList>
            <person name="Sheikh S."/>
            <person name="Fu C.-J."/>
            <person name="Brown M.W."/>
            <person name="Baldauf S.L."/>
        </authorList>
    </citation>
    <scope>NUCLEOTIDE SEQUENCE [LARGE SCALE GENOMIC DNA]</scope>
    <source>
        <strain evidence="7 8">ATCC MYA-3509</strain>
    </source>
</reference>
<dbReference type="InterPro" id="IPR019810">
    <property type="entry name" value="Citrate_synthase_AS"/>
</dbReference>
<dbReference type="InterPro" id="IPR036969">
    <property type="entry name" value="Citrate_synthase_sf"/>
</dbReference>
<dbReference type="GO" id="GO:0046912">
    <property type="term" value="F:acyltransferase activity, acyl groups converted into alkyl on transfer"/>
    <property type="evidence" value="ECO:0007669"/>
    <property type="project" value="InterPro"/>
</dbReference>
<comment type="pathway">
    <text evidence="1">Carbohydrate metabolism; tricarboxylic acid cycle; isocitrate from oxaloacetate: step 1/2.</text>
</comment>
<dbReference type="SUPFAM" id="SSF48256">
    <property type="entry name" value="Citrate synthase"/>
    <property type="match status" value="1"/>
</dbReference>
<dbReference type="InterPro" id="IPR002020">
    <property type="entry name" value="Citrate_synthase"/>
</dbReference>
<name>A0AAW2YIJ0_9EUKA</name>